<gene>
    <name evidence="2" type="ORF">BPAG_LOCUS4514</name>
</gene>
<feature type="region of interest" description="Disordered" evidence="1">
    <location>
        <begin position="1"/>
        <end position="31"/>
    </location>
</feature>
<dbReference type="EMBL" id="UZAD01002284">
    <property type="protein sequence ID" value="VDN85700.1"/>
    <property type="molecule type" value="Genomic_DNA"/>
</dbReference>
<protein>
    <submittedName>
        <fullName evidence="2 4">Uncharacterized protein</fullName>
    </submittedName>
</protein>
<proteinExistence type="predicted"/>
<organism evidence="4">
    <name type="scientific">Brugia pahangi</name>
    <name type="common">Filarial nematode worm</name>
    <dbReference type="NCBI Taxonomy" id="6280"/>
    <lineage>
        <taxon>Eukaryota</taxon>
        <taxon>Metazoa</taxon>
        <taxon>Ecdysozoa</taxon>
        <taxon>Nematoda</taxon>
        <taxon>Chromadorea</taxon>
        <taxon>Rhabditida</taxon>
        <taxon>Spirurina</taxon>
        <taxon>Spiruromorpha</taxon>
        <taxon>Filarioidea</taxon>
        <taxon>Onchocercidae</taxon>
        <taxon>Brugia</taxon>
    </lineage>
</organism>
<evidence type="ECO:0000313" key="2">
    <source>
        <dbReference type="EMBL" id="VDN85700.1"/>
    </source>
</evidence>
<dbReference type="WBParaSite" id="BPAG_0000455101-mRNA-1">
    <property type="protein sequence ID" value="BPAG_0000455101-mRNA-1"/>
    <property type="gene ID" value="BPAG_0000455101"/>
</dbReference>
<evidence type="ECO:0000313" key="4">
    <source>
        <dbReference type="WBParaSite" id="BPAG_0000455101-mRNA-1"/>
    </source>
</evidence>
<reference evidence="2 3" key="2">
    <citation type="submission" date="2018-11" db="EMBL/GenBank/DDBJ databases">
        <authorList>
            <consortium name="Pathogen Informatics"/>
        </authorList>
    </citation>
    <scope>NUCLEOTIDE SEQUENCE [LARGE SCALE GENOMIC DNA]</scope>
</reference>
<dbReference type="Proteomes" id="UP000278627">
    <property type="component" value="Unassembled WGS sequence"/>
</dbReference>
<evidence type="ECO:0000313" key="3">
    <source>
        <dbReference type="Proteomes" id="UP000278627"/>
    </source>
</evidence>
<evidence type="ECO:0000256" key="1">
    <source>
        <dbReference type="SAM" id="MobiDB-lite"/>
    </source>
</evidence>
<keyword evidence="3" id="KW-1185">Reference proteome</keyword>
<accession>A0A0N4T8L4</accession>
<name>A0A0N4T8L4_BRUPA</name>
<sequence>MIRGGALAQTQRGGSGGGGGGGGGTSSLPSNVRDSVMHRLMLSTQGSYILIYFFN</sequence>
<reference evidence="4" key="1">
    <citation type="submission" date="2017-02" db="UniProtKB">
        <authorList>
            <consortium name="WormBaseParasite"/>
        </authorList>
    </citation>
    <scope>IDENTIFICATION</scope>
</reference>
<feature type="compositionally biased region" description="Gly residues" evidence="1">
    <location>
        <begin position="13"/>
        <end position="25"/>
    </location>
</feature>
<dbReference type="AlphaFoldDB" id="A0A0N4T8L4"/>